<proteinExistence type="predicted"/>
<feature type="region of interest" description="Disordered" evidence="1">
    <location>
        <begin position="18"/>
        <end position="39"/>
    </location>
</feature>
<sequence>MDASYLAATPELMLRLGALSSPPRPNGSGLHVHPISEDSPELRGYERHLFRGRHRARAGYVKNARASGG</sequence>
<evidence type="ECO:0000313" key="2">
    <source>
        <dbReference type="EMBL" id="KZV86203.1"/>
    </source>
</evidence>
<protein>
    <submittedName>
        <fullName evidence="2">Uncharacterized protein</fullName>
    </submittedName>
</protein>
<name>A0A165E6X5_EXIGL</name>
<dbReference type="InParanoid" id="A0A165E6X5"/>
<dbReference type="Proteomes" id="UP000077266">
    <property type="component" value="Unassembled WGS sequence"/>
</dbReference>
<evidence type="ECO:0000313" key="3">
    <source>
        <dbReference type="Proteomes" id="UP000077266"/>
    </source>
</evidence>
<organism evidence="2 3">
    <name type="scientific">Exidia glandulosa HHB12029</name>
    <dbReference type="NCBI Taxonomy" id="1314781"/>
    <lineage>
        <taxon>Eukaryota</taxon>
        <taxon>Fungi</taxon>
        <taxon>Dikarya</taxon>
        <taxon>Basidiomycota</taxon>
        <taxon>Agaricomycotina</taxon>
        <taxon>Agaricomycetes</taxon>
        <taxon>Auriculariales</taxon>
        <taxon>Exidiaceae</taxon>
        <taxon>Exidia</taxon>
    </lineage>
</organism>
<accession>A0A165E6X5</accession>
<evidence type="ECO:0000256" key="1">
    <source>
        <dbReference type="SAM" id="MobiDB-lite"/>
    </source>
</evidence>
<keyword evidence="3" id="KW-1185">Reference proteome</keyword>
<dbReference type="AlphaFoldDB" id="A0A165E6X5"/>
<dbReference type="EMBL" id="KV426163">
    <property type="protein sequence ID" value="KZV86203.1"/>
    <property type="molecule type" value="Genomic_DNA"/>
</dbReference>
<gene>
    <name evidence="2" type="ORF">EXIGLDRAFT_774859</name>
</gene>
<reference evidence="2 3" key="1">
    <citation type="journal article" date="2016" name="Mol. Biol. Evol.">
        <title>Comparative Genomics of Early-Diverging Mushroom-Forming Fungi Provides Insights into the Origins of Lignocellulose Decay Capabilities.</title>
        <authorList>
            <person name="Nagy L.G."/>
            <person name="Riley R."/>
            <person name="Tritt A."/>
            <person name="Adam C."/>
            <person name="Daum C."/>
            <person name="Floudas D."/>
            <person name="Sun H."/>
            <person name="Yadav J.S."/>
            <person name="Pangilinan J."/>
            <person name="Larsson K.H."/>
            <person name="Matsuura K."/>
            <person name="Barry K."/>
            <person name="Labutti K."/>
            <person name="Kuo R."/>
            <person name="Ohm R.A."/>
            <person name="Bhattacharya S.S."/>
            <person name="Shirouzu T."/>
            <person name="Yoshinaga Y."/>
            <person name="Martin F.M."/>
            <person name="Grigoriev I.V."/>
            <person name="Hibbett D.S."/>
        </authorList>
    </citation>
    <scope>NUCLEOTIDE SEQUENCE [LARGE SCALE GENOMIC DNA]</scope>
    <source>
        <strain evidence="2 3">HHB12029</strain>
    </source>
</reference>